<dbReference type="PANTHER" id="PTHR32341">
    <property type="entry name" value="INTERFERON-INDUCIBLE GTPASE"/>
    <property type="match status" value="1"/>
</dbReference>
<gene>
    <name evidence="3" type="primary">LOC106151966</name>
</gene>
<accession>A0A1S3H410</accession>
<feature type="region of interest" description="Disordered" evidence="1">
    <location>
        <begin position="199"/>
        <end position="296"/>
    </location>
</feature>
<evidence type="ECO:0000313" key="3">
    <source>
        <dbReference type="RefSeq" id="XP_013380875.1"/>
    </source>
</evidence>
<keyword evidence="2" id="KW-1185">Reference proteome</keyword>
<feature type="compositionally biased region" description="Basic and acidic residues" evidence="1">
    <location>
        <begin position="442"/>
        <end position="452"/>
    </location>
</feature>
<evidence type="ECO:0000313" key="2">
    <source>
        <dbReference type="Proteomes" id="UP000085678"/>
    </source>
</evidence>
<sequence length="805" mass="88138">MSPIKTLSRQSTEKKKVTETTETVVPKEADKDEFCVSSHQFPENSKATLWEVYAPETVTKTERALHLETFHLSHPIQLAVFLLDNNSTTADYWSASITESLAEDIKVLYVKVVGENRVEENEVCRENPDSPHSLQSGITTQSLKESSTATDIASNETDDAEEHEKSNSKHEPEDVTPTDCWLGKERLIVPVTELNTRTDDNLLLPQPGEGDDIIQCHSSDEVGSESPRGISEISPDHPNSPVTETGAVKDQDTAANHTGTISYGSQSVEEPTSTNLSDSHPLSASNQDPNNEQSFSSLTDKDTIEIEPSPSSELVLSKPVLTPDIENKGELPQSSSHHGKCVGDNNECLVIENPLLISEDVTNADPERPLTMQFFSADETSSQSNNDMTIINRDSTLDQKPSNKEPLQDLERTTSLQSENITESSHSSIISIGEEPSNDSNPFEKESERATGNDEDSATTDEFEHTSSITDDVNRDAGSGGNDGDYETSAKCGDVETISDVRHDTGAKLVCDETEESTTPVTVTPKMIIFDVDEALAKCGRIEKALRIQHVDAFLGGIGKKLKGHFKGGKAKVKRVANRIPIGGKSTDRKFIEEVDSVKIRNLSSATFYTKSIQEALFGIVTKLEKKKCEAFVYTIHGSYYEDILESKADWMLKRSKNIAALSAVGGAVPVPGVSAVLDVSLLLKEIIFFRKQFGLDEVALKRFRRSSGVNPKALEEILKDCACLALDKKTLLELGKRFAVQTAVEEISRLIPVVGSIVAGGISFYTSLKILELLINDMKEASFKIGALLECLTSTNEFEMTQDG</sequence>
<dbReference type="PANTHER" id="PTHR32341:SF10">
    <property type="entry name" value="INTERFERON-INDUCIBLE GTPASE 5"/>
    <property type="match status" value="1"/>
</dbReference>
<reference evidence="3" key="1">
    <citation type="submission" date="2025-08" db="UniProtKB">
        <authorList>
            <consortium name="RefSeq"/>
        </authorList>
    </citation>
    <scope>IDENTIFICATION</scope>
    <source>
        <tissue evidence="3">Gonads</tissue>
    </source>
</reference>
<feature type="compositionally biased region" description="Polar residues" evidence="1">
    <location>
        <begin position="1"/>
        <end position="10"/>
    </location>
</feature>
<evidence type="ECO:0000256" key="1">
    <source>
        <dbReference type="SAM" id="MobiDB-lite"/>
    </source>
</evidence>
<dbReference type="InParanoid" id="A0A1S3H410"/>
<feature type="region of interest" description="Disordered" evidence="1">
    <location>
        <begin position="1"/>
        <end position="23"/>
    </location>
</feature>
<feature type="compositionally biased region" description="Polar residues" evidence="1">
    <location>
        <begin position="253"/>
        <end position="296"/>
    </location>
</feature>
<dbReference type="GeneID" id="106151966"/>
<proteinExistence type="predicted"/>
<feature type="region of interest" description="Disordered" evidence="1">
    <location>
        <begin position="121"/>
        <end position="178"/>
    </location>
</feature>
<feature type="region of interest" description="Disordered" evidence="1">
    <location>
        <begin position="392"/>
        <end position="491"/>
    </location>
</feature>
<feature type="compositionally biased region" description="Polar residues" evidence="1">
    <location>
        <begin position="130"/>
        <end position="155"/>
    </location>
</feature>
<dbReference type="AlphaFoldDB" id="A0A1S3H410"/>
<dbReference type="InterPro" id="IPR051515">
    <property type="entry name" value="IRG"/>
</dbReference>
<name>A0A1S3H410_LINAN</name>
<dbReference type="OrthoDB" id="422720at2759"/>
<dbReference type="KEGG" id="lak:106151966"/>
<feature type="compositionally biased region" description="Basic and acidic residues" evidence="1">
    <location>
        <begin position="11"/>
        <end position="23"/>
    </location>
</feature>
<organism evidence="2 3">
    <name type="scientific">Lingula anatina</name>
    <name type="common">Brachiopod</name>
    <name type="synonym">Lingula unguis</name>
    <dbReference type="NCBI Taxonomy" id="7574"/>
    <lineage>
        <taxon>Eukaryota</taxon>
        <taxon>Metazoa</taxon>
        <taxon>Spiralia</taxon>
        <taxon>Lophotrochozoa</taxon>
        <taxon>Brachiopoda</taxon>
        <taxon>Linguliformea</taxon>
        <taxon>Lingulata</taxon>
        <taxon>Lingulida</taxon>
        <taxon>Linguloidea</taxon>
        <taxon>Lingulidae</taxon>
        <taxon>Lingula</taxon>
    </lineage>
</organism>
<feature type="compositionally biased region" description="Basic and acidic residues" evidence="1">
    <location>
        <begin position="162"/>
        <end position="173"/>
    </location>
</feature>
<feature type="compositionally biased region" description="Basic and acidic residues" evidence="1">
    <location>
        <begin position="395"/>
        <end position="412"/>
    </location>
</feature>
<dbReference type="RefSeq" id="XP_013380875.1">
    <property type="nucleotide sequence ID" value="XM_013525421.2"/>
</dbReference>
<protein>
    <submittedName>
        <fullName evidence="3">Uncharacterized protein LOC106151966</fullName>
    </submittedName>
</protein>
<dbReference type="Proteomes" id="UP000085678">
    <property type="component" value="Unplaced"/>
</dbReference>
<feature type="compositionally biased region" description="Low complexity" evidence="1">
    <location>
        <begin position="418"/>
        <end position="435"/>
    </location>
</feature>